<accession>A0ABQ1D6X0</accession>
<reference evidence="2 3" key="1">
    <citation type="submission" date="2020-02" db="EMBL/GenBank/DDBJ databases">
        <title>Whole genome shotgun sequence of Streptomyces gougerotii NBRC 13043.</title>
        <authorList>
            <person name="Ichikawa N."/>
            <person name="Komaki H."/>
            <person name="Tamura T."/>
        </authorList>
    </citation>
    <scope>NUCLEOTIDE SEQUENCE [LARGE SCALE GENOMIC DNA]</scope>
    <source>
        <strain evidence="2 3">NBRC 13043</strain>
    </source>
</reference>
<evidence type="ECO:0000313" key="2">
    <source>
        <dbReference type="EMBL" id="GFH78219.1"/>
    </source>
</evidence>
<dbReference type="SUPFAM" id="SSF55729">
    <property type="entry name" value="Acyl-CoA N-acyltransferases (Nat)"/>
    <property type="match status" value="1"/>
</dbReference>
<gene>
    <name evidence="2" type="ORF">Sgou_28890</name>
</gene>
<dbReference type="PANTHER" id="PTHR43441:SF2">
    <property type="entry name" value="FAMILY ACETYLTRANSFERASE, PUTATIVE (AFU_ORTHOLOGUE AFUA_7G00850)-RELATED"/>
    <property type="match status" value="1"/>
</dbReference>
<name>A0ABQ1D6X0_9ACTN</name>
<feature type="domain" description="N-acetyltransferase" evidence="1">
    <location>
        <begin position="45"/>
        <end position="211"/>
    </location>
</feature>
<dbReference type="Pfam" id="PF13302">
    <property type="entry name" value="Acetyltransf_3"/>
    <property type="match status" value="1"/>
</dbReference>
<sequence>MRGVARYPGPVRRAGATVVAGERARGPAKVTEGGAVGDTWTGEKVRLRGVEPEDWRGFRDLARDLDGVRAADLVQPPRSDEGFRAWTAERAGRPPGGEAFRLVVEVVADGSFAGAVTVGETDRRAGRFRIGVEIGRGHRRRGYAAEAVSLLLAYQFGEERLHKCEVEVYAFNEASLALFRGVGFVEEGRLRDHEFLAGAHHDVVLLGITAPEYRSAATG</sequence>
<evidence type="ECO:0000313" key="3">
    <source>
        <dbReference type="Proteomes" id="UP000480804"/>
    </source>
</evidence>
<dbReference type="PANTHER" id="PTHR43441">
    <property type="entry name" value="RIBOSOMAL-PROTEIN-SERINE ACETYLTRANSFERASE"/>
    <property type="match status" value="1"/>
</dbReference>
<protein>
    <submittedName>
        <fullName evidence="2">N-acetyltransferase</fullName>
    </submittedName>
</protein>
<dbReference type="InterPro" id="IPR016181">
    <property type="entry name" value="Acyl_CoA_acyltransferase"/>
</dbReference>
<dbReference type="PROSITE" id="PS51186">
    <property type="entry name" value="GNAT"/>
    <property type="match status" value="1"/>
</dbReference>
<dbReference type="Gene3D" id="3.40.630.30">
    <property type="match status" value="1"/>
</dbReference>
<dbReference type="InterPro" id="IPR000182">
    <property type="entry name" value="GNAT_dom"/>
</dbReference>
<comment type="caution">
    <text evidence="2">The sequence shown here is derived from an EMBL/GenBank/DDBJ whole genome shotgun (WGS) entry which is preliminary data.</text>
</comment>
<dbReference type="EMBL" id="BLLO01000017">
    <property type="protein sequence ID" value="GFH78219.1"/>
    <property type="molecule type" value="Genomic_DNA"/>
</dbReference>
<proteinExistence type="predicted"/>
<evidence type="ECO:0000259" key="1">
    <source>
        <dbReference type="PROSITE" id="PS51186"/>
    </source>
</evidence>
<dbReference type="InterPro" id="IPR051908">
    <property type="entry name" value="Ribosomal_N-acetyltransferase"/>
</dbReference>
<dbReference type="Proteomes" id="UP000480804">
    <property type="component" value="Unassembled WGS sequence"/>
</dbReference>
<keyword evidence="3" id="KW-1185">Reference proteome</keyword>
<organism evidence="2 3">
    <name type="scientific">Streptomyces gougerotii</name>
    <dbReference type="NCBI Taxonomy" id="53448"/>
    <lineage>
        <taxon>Bacteria</taxon>
        <taxon>Bacillati</taxon>
        <taxon>Actinomycetota</taxon>
        <taxon>Actinomycetes</taxon>
        <taxon>Kitasatosporales</taxon>
        <taxon>Streptomycetaceae</taxon>
        <taxon>Streptomyces</taxon>
        <taxon>Streptomyces diastaticus group</taxon>
    </lineage>
</organism>